<name>A0A506U3Z7_9HYPH</name>
<evidence type="ECO:0000313" key="3">
    <source>
        <dbReference type="Proteomes" id="UP000318801"/>
    </source>
</evidence>
<proteinExistence type="predicted"/>
<organism evidence="2 3">
    <name type="scientific">Martelella alba</name>
    <dbReference type="NCBI Taxonomy" id="2590451"/>
    <lineage>
        <taxon>Bacteria</taxon>
        <taxon>Pseudomonadati</taxon>
        <taxon>Pseudomonadota</taxon>
        <taxon>Alphaproteobacteria</taxon>
        <taxon>Hyphomicrobiales</taxon>
        <taxon>Aurantimonadaceae</taxon>
        <taxon>Martelella</taxon>
    </lineage>
</organism>
<dbReference type="RefSeq" id="WP_141149789.1">
    <property type="nucleotide sequence ID" value="NZ_VHLG01000010.1"/>
</dbReference>
<gene>
    <name evidence="2" type="ORF">FJU08_14775</name>
</gene>
<accession>A0A506U3Z7</accession>
<feature type="region of interest" description="Disordered" evidence="1">
    <location>
        <begin position="1"/>
        <end position="53"/>
    </location>
</feature>
<reference evidence="2 3" key="1">
    <citation type="submission" date="2019-06" db="EMBL/GenBank/DDBJ databases">
        <authorList>
            <person name="Li M."/>
        </authorList>
    </citation>
    <scope>NUCLEOTIDE SEQUENCE [LARGE SCALE GENOMIC DNA]</scope>
    <source>
        <strain evidence="2 3">BGMRC2036</strain>
    </source>
</reference>
<dbReference type="EMBL" id="VHLG01000010">
    <property type="protein sequence ID" value="TPW29113.1"/>
    <property type="molecule type" value="Genomic_DNA"/>
</dbReference>
<keyword evidence="3" id="KW-1185">Reference proteome</keyword>
<sequence length="138" mass="15176">MTGRILKVRTACSSSSRSGAMTPPPRDRSPSAGQKDGTSMPNFTTGETRKSRLGQWLQEKEDKVYAEGIKALNEKRKTIPFGDVAAQLRAWDEQQQTNARKIAEIRRLSAETKAQAERSAAPAQSDMAKPQDSAASRR</sequence>
<feature type="region of interest" description="Disordered" evidence="1">
    <location>
        <begin position="109"/>
        <end position="138"/>
    </location>
</feature>
<protein>
    <submittedName>
        <fullName evidence="2">Uncharacterized protein</fullName>
    </submittedName>
</protein>
<comment type="caution">
    <text evidence="2">The sequence shown here is derived from an EMBL/GenBank/DDBJ whole genome shotgun (WGS) entry which is preliminary data.</text>
</comment>
<dbReference type="Proteomes" id="UP000318801">
    <property type="component" value="Unassembled WGS sequence"/>
</dbReference>
<evidence type="ECO:0000313" key="2">
    <source>
        <dbReference type="EMBL" id="TPW29113.1"/>
    </source>
</evidence>
<dbReference type="AlphaFoldDB" id="A0A506U3Z7"/>
<feature type="compositionally biased region" description="Polar residues" evidence="1">
    <location>
        <begin position="36"/>
        <end position="46"/>
    </location>
</feature>
<evidence type="ECO:0000256" key="1">
    <source>
        <dbReference type="SAM" id="MobiDB-lite"/>
    </source>
</evidence>